<gene>
    <name evidence="11" type="ORF">B0A54_13853</name>
</gene>
<dbReference type="InterPro" id="IPR001461">
    <property type="entry name" value="Aspartic_peptidase_A1"/>
</dbReference>
<evidence type="ECO:0000256" key="2">
    <source>
        <dbReference type="ARBA" id="ARBA00022670"/>
    </source>
</evidence>
<evidence type="ECO:0000259" key="10">
    <source>
        <dbReference type="PROSITE" id="PS51767"/>
    </source>
</evidence>
<dbReference type="AlphaFoldDB" id="A0A4U0UH13"/>
<proteinExistence type="inferred from homology"/>
<dbReference type="PANTHER" id="PTHR47966:SF2">
    <property type="entry name" value="ASPERGILLOPEPSIN-1-RELATED"/>
    <property type="match status" value="1"/>
</dbReference>
<dbReference type="STRING" id="329885.A0A4U0UH13"/>
<evidence type="ECO:0000256" key="9">
    <source>
        <dbReference type="SAM" id="SignalP"/>
    </source>
</evidence>
<feature type="signal peptide" evidence="9">
    <location>
        <begin position="1"/>
        <end position="19"/>
    </location>
</feature>
<keyword evidence="4 8" id="KW-0378">Hydrolase</keyword>
<dbReference type="Gene3D" id="2.40.70.10">
    <property type="entry name" value="Acid Proteases"/>
    <property type="match status" value="2"/>
</dbReference>
<dbReference type="FunFam" id="2.40.70.10:FF:000024">
    <property type="entry name" value="Endothiapepsin"/>
    <property type="match status" value="1"/>
</dbReference>
<evidence type="ECO:0000256" key="3">
    <source>
        <dbReference type="ARBA" id="ARBA00022750"/>
    </source>
</evidence>
<keyword evidence="2 8" id="KW-0645">Protease</keyword>
<dbReference type="PROSITE" id="PS51767">
    <property type="entry name" value="PEPTIDASE_A1"/>
    <property type="match status" value="1"/>
</dbReference>
<dbReference type="PRINTS" id="PR00792">
    <property type="entry name" value="PEPSIN"/>
</dbReference>
<comment type="similarity">
    <text evidence="1 8">Belongs to the peptidase A1 family.</text>
</comment>
<dbReference type="InterPro" id="IPR034163">
    <property type="entry name" value="Aspergillopepsin-like_cat_dom"/>
</dbReference>
<dbReference type="InterPro" id="IPR001969">
    <property type="entry name" value="Aspartic_peptidase_AS"/>
</dbReference>
<dbReference type="Pfam" id="PF00026">
    <property type="entry name" value="Asp"/>
    <property type="match status" value="1"/>
</dbReference>
<dbReference type="InterPro" id="IPR033121">
    <property type="entry name" value="PEPTIDASE_A1"/>
</dbReference>
<dbReference type="InterPro" id="IPR021109">
    <property type="entry name" value="Peptidase_aspartic_dom_sf"/>
</dbReference>
<evidence type="ECO:0000256" key="6">
    <source>
        <dbReference type="ARBA" id="ARBA00055396"/>
    </source>
</evidence>
<evidence type="ECO:0000313" key="12">
    <source>
        <dbReference type="Proteomes" id="UP000310066"/>
    </source>
</evidence>
<dbReference type="FunFam" id="2.40.70.10:FF:000026">
    <property type="entry name" value="Endothiapepsin"/>
    <property type="match status" value="1"/>
</dbReference>
<dbReference type="OrthoDB" id="2747330at2759"/>
<feature type="active site" evidence="7">
    <location>
        <position position="105"/>
    </location>
</feature>
<evidence type="ECO:0000256" key="7">
    <source>
        <dbReference type="PIRSR" id="PIRSR601461-1"/>
    </source>
</evidence>
<dbReference type="PROSITE" id="PS00141">
    <property type="entry name" value="ASP_PROTEASE"/>
    <property type="match status" value="1"/>
</dbReference>
<sequence length="400" mass="41102">MHSFITAAALVASASVCLAAPTRLVGRSTFKIEQVAAGKVFKSGPVAMMKTYNKYAKVGAVAPSAVVAAAAAAQSGEVSATPEQYDESYLCPVTVGSQTLNLDFDTGSADLWVFSTLTPSSESSGHTLYNPQTSGQIESGSTWNISYGDGSGAAGDVYADTVVVGGVTATSQAVEAATSVSAQFQQDAKNDGLLGLAFSSINTVSPTPQNTFFDTVKSSLAEALFTADLKAGAAGSYDFGYIDNSKYTGAITYVPVSTTNGFWEFTAGGYSVGTSNGTSGSIGDAIADTGTSLLYLPTSVVAAYYKQVQGATNDQTQGGYVFDCSTTLPDFHVAIGGKVFTVPGSYINFSPGTNGASQCFGGIQANTGLGFTIFGDVFLKSVFAVFDQTQSSPRLGFAEQ</sequence>
<dbReference type="GO" id="GO:0004190">
    <property type="term" value="F:aspartic-type endopeptidase activity"/>
    <property type="evidence" value="ECO:0007669"/>
    <property type="project" value="UniProtKB-KW"/>
</dbReference>
<dbReference type="PANTHER" id="PTHR47966">
    <property type="entry name" value="BETA-SITE APP-CLEAVING ENZYME, ISOFORM A-RELATED"/>
    <property type="match status" value="1"/>
</dbReference>
<comment type="caution">
    <text evidence="11">The sequence shown here is derived from an EMBL/GenBank/DDBJ whole genome shotgun (WGS) entry which is preliminary data.</text>
</comment>
<feature type="chain" id="PRO_5020397228" description="Peptidase A1 domain-containing protein" evidence="9">
    <location>
        <begin position="20"/>
        <end position="400"/>
    </location>
</feature>
<dbReference type="SUPFAM" id="SSF50630">
    <property type="entry name" value="Acid proteases"/>
    <property type="match status" value="1"/>
</dbReference>
<organism evidence="11 12">
    <name type="scientific">Friedmanniomyces endolithicus</name>
    <dbReference type="NCBI Taxonomy" id="329885"/>
    <lineage>
        <taxon>Eukaryota</taxon>
        <taxon>Fungi</taxon>
        <taxon>Dikarya</taxon>
        <taxon>Ascomycota</taxon>
        <taxon>Pezizomycotina</taxon>
        <taxon>Dothideomycetes</taxon>
        <taxon>Dothideomycetidae</taxon>
        <taxon>Mycosphaerellales</taxon>
        <taxon>Teratosphaeriaceae</taxon>
        <taxon>Friedmanniomyces</taxon>
    </lineage>
</organism>
<dbReference type="GO" id="GO:0006508">
    <property type="term" value="P:proteolysis"/>
    <property type="evidence" value="ECO:0007669"/>
    <property type="project" value="UniProtKB-KW"/>
</dbReference>
<evidence type="ECO:0000256" key="4">
    <source>
        <dbReference type="ARBA" id="ARBA00022801"/>
    </source>
</evidence>
<keyword evidence="5" id="KW-0325">Glycoprotein</keyword>
<reference evidence="11 12" key="1">
    <citation type="submission" date="2017-03" db="EMBL/GenBank/DDBJ databases">
        <title>Genomes of endolithic fungi from Antarctica.</title>
        <authorList>
            <person name="Coleine C."/>
            <person name="Masonjones S."/>
            <person name="Stajich J.E."/>
        </authorList>
    </citation>
    <scope>NUCLEOTIDE SEQUENCE [LARGE SCALE GENOMIC DNA]</scope>
    <source>
        <strain evidence="11 12">CCFEE 5311</strain>
    </source>
</reference>
<evidence type="ECO:0000313" key="11">
    <source>
        <dbReference type="EMBL" id="TKA34890.1"/>
    </source>
</evidence>
<feature type="active site" evidence="7">
    <location>
        <position position="288"/>
    </location>
</feature>
<evidence type="ECO:0000256" key="1">
    <source>
        <dbReference type="ARBA" id="ARBA00007447"/>
    </source>
</evidence>
<keyword evidence="3 8" id="KW-0064">Aspartyl protease</keyword>
<name>A0A4U0UH13_9PEZI</name>
<comment type="function">
    <text evidence="6">Secreted aspartic endopeptidase that allows assimilation of proteinaceous substrates. The scissile peptide bond is attacked by a nucleophilic water molecule activated by two aspartic residues in the active site. Shows a broad primary substrate specificity. Favors hydrophobic residues at the P1 and P1' positions.</text>
</comment>
<dbReference type="CDD" id="cd06097">
    <property type="entry name" value="Aspergillopepsin_like"/>
    <property type="match status" value="1"/>
</dbReference>
<evidence type="ECO:0000256" key="8">
    <source>
        <dbReference type="RuleBase" id="RU000454"/>
    </source>
</evidence>
<feature type="domain" description="Peptidase A1" evidence="10">
    <location>
        <begin position="89"/>
        <end position="398"/>
    </location>
</feature>
<dbReference type="Proteomes" id="UP000310066">
    <property type="component" value="Unassembled WGS sequence"/>
</dbReference>
<keyword evidence="9" id="KW-0732">Signal</keyword>
<dbReference type="EMBL" id="NAJP01000075">
    <property type="protein sequence ID" value="TKA34890.1"/>
    <property type="molecule type" value="Genomic_DNA"/>
</dbReference>
<accession>A0A4U0UH13</accession>
<evidence type="ECO:0000256" key="5">
    <source>
        <dbReference type="ARBA" id="ARBA00023180"/>
    </source>
</evidence>
<protein>
    <recommendedName>
        <fullName evidence="10">Peptidase A1 domain-containing protein</fullName>
    </recommendedName>
</protein>